<dbReference type="CDD" id="cd01949">
    <property type="entry name" value="GGDEF"/>
    <property type="match status" value="1"/>
</dbReference>
<dbReference type="Gene3D" id="3.30.70.270">
    <property type="match status" value="1"/>
</dbReference>
<protein>
    <recommendedName>
        <fullName evidence="2">diguanylate cyclase</fullName>
        <ecNumber evidence="2">2.7.7.65</ecNumber>
    </recommendedName>
</protein>
<dbReference type="InterPro" id="IPR029787">
    <property type="entry name" value="Nucleotide_cyclase"/>
</dbReference>
<sequence length="297" mass="33670">MVSNAPVANGIALLPELTPEQELDARFRLLQALQTSLQPEGLLQIFFNHLQPLLAISGLRYSGTEIHPAIKLGREGVHHCDYRLSLEEEPLGNIIFSRSKRFAERELAAIERWLSFLVHPLRNALHYQGALRLSMLDPLTRIGNRTAMDIALNRELQIAERYRQDLSLLLIDVDHFKRINDQFGHTRGDQVLKEVTGIIQQSSRGSDLTFRYGGEEFVVILGKTNTRGAHIIAERIRERVASTQLEHNGHSFQSTVSIGIASHLRDKKDSVQDLFERADKALYCAKRDGRNRVILQG</sequence>
<dbReference type="InterPro" id="IPR050469">
    <property type="entry name" value="Diguanylate_Cyclase"/>
</dbReference>
<dbReference type="InterPro" id="IPR000160">
    <property type="entry name" value="GGDEF_dom"/>
</dbReference>
<name>B3PFT6_CELJU</name>
<dbReference type="AlphaFoldDB" id="B3PFT6"/>
<dbReference type="GO" id="GO:0005886">
    <property type="term" value="C:plasma membrane"/>
    <property type="evidence" value="ECO:0007669"/>
    <property type="project" value="TreeGrafter"/>
</dbReference>
<dbReference type="EMBL" id="CP000934">
    <property type="protein sequence ID" value="ACE84345.1"/>
    <property type="molecule type" value="Genomic_DNA"/>
</dbReference>
<dbReference type="OrthoDB" id="9812260at2"/>
<dbReference type="SUPFAM" id="SSF55073">
    <property type="entry name" value="Nucleotide cyclase"/>
    <property type="match status" value="1"/>
</dbReference>
<dbReference type="PROSITE" id="PS50887">
    <property type="entry name" value="GGDEF"/>
    <property type="match status" value="1"/>
</dbReference>
<comment type="catalytic activity">
    <reaction evidence="3">
        <text>2 GTP = 3',3'-c-di-GMP + 2 diphosphate</text>
        <dbReference type="Rhea" id="RHEA:24898"/>
        <dbReference type="ChEBI" id="CHEBI:33019"/>
        <dbReference type="ChEBI" id="CHEBI:37565"/>
        <dbReference type="ChEBI" id="CHEBI:58805"/>
        <dbReference type="EC" id="2.7.7.65"/>
    </reaction>
</comment>
<dbReference type="eggNOG" id="COG3706">
    <property type="taxonomic scope" value="Bacteria"/>
</dbReference>
<dbReference type="FunFam" id="3.30.70.270:FF:000001">
    <property type="entry name" value="Diguanylate cyclase domain protein"/>
    <property type="match status" value="1"/>
</dbReference>
<reference evidence="5 6" key="1">
    <citation type="journal article" date="2008" name="J. Bacteriol.">
        <title>Insights into plant cell wall degradation from the genome sequence of the soil bacterium Cellvibrio japonicus.</title>
        <authorList>
            <person name="Deboy R.T."/>
            <person name="Mongodin E.F."/>
            <person name="Fouts D.E."/>
            <person name="Tailford L.E."/>
            <person name="Khouri H."/>
            <person name="Emerson J.B."/>
            <person name="Mohamoud Y."/>
            <person name="Watkins K."/>
            <person name="Henrissat B."/>
            <person name="Gilbert H.J."/>
            <person name="Nelson K.E."/>
        </authorList>
    </citation>
    <scope>NUCLEOTIDE SEQUENCE [LARGE SCALE GENOMIC DNA]</scope>
    <source>
        <strain evidence="5 6">Ueda107</strain>
    </source>
</reference>
<feature type="domain" description="GGDEF" evidence="4">
    <location>
        <begin position="164"/>
        <end position="297"/>
    </location>
</feature>
<comment type="cofactor">
    <cofactor evidence="1">
        <name>Mg(2+)</name>
        <dbReference type="ChEBI" id="CHEBI:18420"/>
    </cofactor>
</comment>
<accession>B3PFT6</accession>
<evidence type="ECO:0000256" key="2">
    <source>
        <dbReference type="ARBA" id="ARBA00012528"/>
    </source>
</evidence>
<dbReference type="NCBIfam" id="TIGR00254">
    <property type="entry name" value="GGDEF"/>
    <property type="match status" value="1"/>
</dbReference>
<dbReference type="SMART" id="SM00267">
    <property type="entry name" value="GGDEF"/>
    <property type="match status" value="1"/>
</dbReference>
<dbReference type="Proteomes" id="UP000001036">
    <property type="component" value="Chromosome"/>
</dbReference>
<dbReference type="GO" id="GO:0052621">
    <property type="term" value="F:diguanylate cyclase activity"/>
    <property type="evidence" value="ECO:0007669"/>
    <property type="project" value="UniProtKB-EC"/>
</dbReference>
<evidence type="ECO:0000313" key="5">
    <source>
        <dbReference type="EMBL" id="ACE84345.1"/>
    </source>
</evidence>
<organism evidence="5 6">
    <name type="scientific">Cellvibrio japonicus (strain Ueda107)</name>
    <name type="common">Pseudomonas fluorescens subsp. cellulosa</name>
    <dbReference type="NCBI Taxonomy" id="498211"/>
    <lineage>
        <taxon>Bacteria</taxon>
        <taxon>Pseudomonadati</taxon>
        <taxon>Pseudomonadota</taxon>
        <taxon>Gammaproteobacteria</taxon>
        <taxon>Cellvibrionales</taxon>
        <taxon>Cellvibrionaceae</taxon>
        <taxon>Cellvibrio</taxon>
    </lineage>
</organism>
<dbReference type="PANTHER" id="PTHR45138:SF9">
    <property type="entry name" value="DIGUANYLATE CYCLASE DGCM-RELATED"/>
    <property type="match status" value="1"/>
</dbReference>
<dbReference type="PANTHER" id="PTHR45138">
    <property type="entry name" value="REGULATORY COMPONENTS OF SENSORY TRANSDUCTION SYSTEM"/>
    <property type="match status" value="1"/>
</dbReference>
<proteinExistence type="predicted"/>
<evidence type="ECO:0000313" key="6">
    <source>
        <dbReference type="Proteomes" id="UP000001036"/>
    </source>
</evidence>
<dbReference type="Pfam" id="PF00990">
    <property type="entry name" value="GGDEF"/>
    <property type="match status" value="1"/>
</dbReference>
<keyword evidence="6" id="KW-1185">Reference proteome</keyword>
<dbReference type="EC" id="2.7.7.65" evidence="2"/>
<dbReference type="HOGENOM" id="CLU_000445_11_5_6"/>
<dbReference type="GO" id="GO:1902201">
    <property type="term" value="P:negative regulation of bacterial-type flagellum-dependent cell motility"/>
    <property type="evidence" value="ECO:0007669"/>
    <property type="project" value="TreeGrafter"/>
</dbReference>
<dbReference type="STRING" id="498211.CJA_1801"/>
<dbReference type="GO" id="GO:0043709">
    <property type="term" value="P:cell adhesion involved in single-species biofilm formation"/>
    <property type="evidence" value="ECO:0007669"/>
    <property type="project" value="TreeGrafter"/>
</dbReference>
<gene>
    <name evidence="5" type="primary">abfX</name>
    <name evidence="5" type="ordered locus">CJA_1801</name>
</gene>
<evidence type="ECO:0000256" key="3">
    <source>
        <dbReference type="ARBA" id="ARBA00034247"/>
    </source>
</evidence>
<evidence type="ECO:0000256" key="1">
    <source>
        <dbReference type="ARBA" id="ARBA00001946"/>
    </source>
</evidence>
<dbReference type="InterPro" id="IPR043128">
    <property type="entry name" value="Rev_trsase/Diguanyl_cyclase"/>
</dbReference>
<dbReference type="KEGG" id="cja:CJA_1801"/>
<evidence type="ECO:0000259" key="4">
    <source>
        <dbReference type="PROSITE" id="PS50887"/>
    </source>
</evidence>